<evidence type="ECO:0000259" key="6">
    <source>
        <dbReference type="PROSITE" id="PS50102"/>
    </source>
</evidence>
<evidence type="ECO:0000256" key="3">
    <source>
        <dbReference type="ARBA" id="ARBA00022884"/>
    </source>
</evidence>
<dbReference type="SMART" id="SM00361">
    <property type="entry name" value="RRM_1"/>
    <property type="match status" value="2"/>
</dbReference>
<dbReference type="PROSITE" id="PS51850">
    <property type="entry name" value="KARI_N"/>
    <property type="match status" value="1"/>
</dbReference>
<feature type="domain" description="RRM" evidence="6">
    <location>
        <begin position="878"/>
        <end position="962"/>
    </location>
</feature>
<dbReference type="STRING" id="98765.A0A2R6S5X3"/>
<gene>
    <name evidence="8" type="ORF">PHLCEN_2v486</name>
</gene>
<dbReference type="Pfam" id="PF00076">
    <property type="entry name" value="RRM_1"/>
    <property type="match status" value="3"/>
</dbReference>
<evidence type="ECO:0008006" key="10">
    <source>
        <dbReference type="Google" id="ProtNLM"/>
    </source>
</evidence>
<feature type="compositionally biased region" description="Basic and acidic residues" evidence="5">
    <location>
        <begin position="551"/>
        <end position="605"/>
    </location>
</feature>
<feature type="compositionally biased region" description="Acidic residues" evidence="5">
    <location>
        <begin position="621"/>
        <end position="635"/>
    </location>
</feature>
<organism evidence="8 9">
    <name type="scientific">Hermanssonia centrifuga</name>
    <dbReference type="NCBI Taxonomy" id="98765"/>
    <lineage>
        <taxon>Eukaryota</taxon>
        <taxon>Fungi</taxon>
        <taxon>Dikarya</taxon>
        <taxon>Basidiomycota</taxon>
        <taxon>Agaricomycotina</taxon>
        <taxon>Agaricomycetes</taxon>
        <taxon>Polyporales</taxon>
        <taxon>Meruliaceae</taxon>
        <taxon>Hermanssonia</taxon>
    </lineage>
</organism>
<feature type="region of interest" description="Disordered" evidence="5">
    <location>
        <begin position="399"/>
        <end position="639"/>
    </location>
</feature>
<evidence type="ECO:0000313" key="8">
    <source>
        <dbReference type="EMBL" id="PSS37662.1"/>
    </source>
</evidence>
<feature type="compositionally biased region" description="Basic and acidic residues" evidence="5">
    <location>
        <begin position="418"/>
        <end position="501"/>
    </location>
</feature>
<dbReference type="Pfam" id="PF01450">
    <property type="entry name" value="KARI_C"/>
    <property type="match status" value="1"/>
</dbReference>
<feature type="compositionally biased region" description="Basic and acidic residues" evidence="5">
    <location>
        <begin position="322"/>
        <end position="337"/>
    </location>
</feature>
<dbReference type="Proteomes" id="UP000186601">
    <property type="component" value="Unassembled WGS sequence"/>
</dbReference>
<dbReference type="InterPro" id="IPR012677">
    <property type="entry name" value="Nucleotide-bd_a/b_plait_sf"/>
</dbReference>
<dbReference type="OrthoDB" id="5411533at2759"/>
<proteinExistence type="predicted"/>
<sequence length="969" mass="109936">MPSAKIYYDADADVGLLEGKTIVFLGFGNQGAAQAQNLRDSGIPNEQIIIANRPDAYAEDAKSKGFTVEHDFAKAAVVADILFLLIPDQVQPRVFNEAFAPSLKQDATIVIASGYNVFFKLLNFKPTQNVVMVAPRMIGSSVRSLYEKGKGFPCFVSAEQDGTGNGLKISVALARAIGATKAGAIASSAKEETAMDLFAEQALWPNIIMLFREAFSVLKEAGCSDEALCYEMWMSKEPAEIFERAAEEGFITQLKHHSSVSQYGQLNGALKLDGSDTRAHFKDILYNQVLNGKFCKEFSSIEPDLEKEGASNPLNQLYAEHEKSELSQAEQRNERDLSISPSAEEDVAGSSSIVLKPQDGDLKDVQKNLHHRPTKFYGSLQNPVPIETFELSKTIVWKSRNQSTETHRTRRSHRSKSRERDRERRERRRERDEYEERRKSRDRHDKGRSRERPHRDREYDRDRDREREKRRERDGDRHRTDRDRGESRHSHREREDRDYRDRRRKREDGVDEVLDERYKRKRDDDGPEESSLPAPPPSAGLPPPPPPFADSPRRLRERSRESERRYGDRPPRSSRDARDEFDDLPRYRRGGDRERGREKSIEVEGKSTTPAARPSPTYEPPPDDPLNEEPREDDSEARSVFVSQLAARLTARDLGYFFEDKLGEGSVMDSRIVTDRISRRSKGIGYVEFRTVELVDKALALSGTVVMGLPIQIQLTEAERNKLHAGDSNLNLPPGVSAPHGGMQLYVGSLHFNLTESDIKQVFEPFGELEFVDLHRDPMTGRSKGYAFVQYKRAEDAKMALEQMEGFELAGRTLRVNTVHEKGTVRYTQQDSLDEAGGGNLNAASRQALMQKLARIDQAPARPQPIMKPNIPQAMQSRSVLLKNMFDPEEETERDWDKDLAEDVKGECEEKYGHVEFIKIEKESQGEIYVKFDSIDSAKNAIQGLNGRWFGGKQVSAAFISDAIMQAHQ</sequence>
<evidence type="ECO:0000256" key="4">
    <source>
        <dbReference type="PROSITE-ProRule" id="PRU00176"/>
    </source>
</evidence>
<dbReference type="Gene3D" id="6.10.240.10">
    <property type="match status" value="1"/>
</dbReference>
<dbReference type="InterPro" id="IPR029123">
    <property type="entry name" value="RBM39_linker"/>
</dbReference>
<dbReference type="SMART" id="SM00360">
    <property type="entry name" value="RRM"/>
    <property type="match status" value="3"/>
</dbReference>
<keyword evidence="2" id="KW-0677">Repeat</keyword>
<feature type="compositionally biased region" description="Pro residues" evidence="5">
    <location>
        <begin position="533"/>
        <end position="549"/>
    </location>
</feature>
<dbReference type="Gene3D" id="3.30.70.330">
    <property type="match status" value="3"/>
</dbReference>
<name>A0A2R6S5X3_9APHY</name>
<dbReference type="SUPFAM" id="SSF51735">
    <property type="entry name" value="NAD(P)-binding Rossmann-fold domains"/>
    <property type="match status" value="1"/>
</dbReference>
<evidence type="ECO:0000256" key="5">
    <source>
        <dbReference type="SAM" id="MobiDB-lite"/>
    </source>
</evidence>
<dbReference type="GO" id="GO:0006397">
    <property type="term" value="P:mRNA processing"/>
    <property type="evidence" value="ECO:0007669"/>
    <property type="project" value="InterPro"/>
</dbReference>
<dbReference type="FunFam" id="3.30.70.330:FF:000172">
    <property type="entry name" value="RNA splicing factor Pad-1"/>
    <property type="match status" value="1"/>
</dbReference>
<dbReference type="GO" id="GO:0005634">
    <property type="term" value="C:nucleus"/>
    <property type="evidence" value="ECO:0007669"/>
    <property type="project" value="InterPro"/>
</dbReference>
<accession>A0A2R6S5X3</accession>
<evidence type="ECO:0000256" key="2">
    <source>
        <dbReference type="ARBA" id="ARBA00022737"/>
    </source>
</evidence>
<dbReference type="Pfam" id="PF15519">
    <property type="entry name" value="RBM39linker"/>
    <property type="match status" value="1"/>
</dbReference>
<keyword evidence="9" id="KW-1185">Reference proteome</keyword>
<keyword evidence="1" id="KW-0597">Phosphoprotein</keyword>
<dbReference type="InterPro" id="IPR013116">
    <property type="entry name" value="KARI_N"/>
</dbReference>
<evidence type="ECO:0000259" key="7">
    <source>
        <dbReference type="PROSITE" id="PS51850"/>
    </source>
</evidence>
<feature type="domain" description="RRM" evidence="6">
    <location>
        <begin position="638"/>
        <end position="718"/>
    </location>
</feature>
<feature type="domain" description="RRM" evidence="6">
    <location>
        <begin position="743"/>
        <end position="821"/>
    </location>
</feature>
<dbReference type="GO" id="GO:0003723">
    <property type="term" value="F:RNA binding"/>
    <property type="evidence" value="ECO:0007669"/>
    <property type="project" value="UniProtKB-UniRule"/>
</dbReference>
<dbReference type="SUPFAM" id="SSF54928">
    <property type="entry name" value="RNA-binding domain, RBD"/>
    <property type="match status" value="2"/>
</dbReference>
<feature type="compositionally biased region" description="Basic and acidic residues" evidence="5">
    <location>
        <begin position="515"/>
        <end position="524"/>
    </location>
</feature>
<dbReference type="CDD" id="cd12285">
    <property type="entry name" value="RRM3_RBM39_like"/>
    <property type="match status" value="1"/>
</dbReference>
<feature type="compositionally biased region" description="Basic residues" evidence="5">
    <location>
        <begin position="408"/>
        <end position="417"/>
    </location>
</feature>
<dbReference type="PANTHER" id="PTHR48036">
    <property type="entry name" value="SPLICING FACTOR (PAD-1), PUTATIVE (AFU_ORTHOLOGUE AFUA_1G15810)-RELATED"/>
    <property type="match status" value="1"/>
</dbReference>
<dbReference type="InterPro" id="IPR036291">
    <property type="entry name" value="NAD(P)-bd_dom_sf"/>
</dbReference>
<feature type="domain" description="KARI N-terminal Rossmann" evidence="7">
    <location>
        <begin position="4"/>
        <end position="187"/>
    </location>
</feature>
<dbReference type="NCBIfam" id="TIGR01622">
    <property type="entry name" value="SF-CC1"/>
    <property type="match status" value="1"/>
</dbReference>
<dbReference type="InterPro" id="IPR003954">
    <property type="entry name" value="RRM_euk-type"/>
</dbReference>
<dbReference type="GO" id="GO:0004455">
    <property type="term" value="F:ketol-acid reductoisomerase activity"/>
    <property type="evidence" value="ECO:0007669"/>
    <property type="project" value="InterPro"/>
</dbReference>
<dbReference type="GO" id="GO:0009082">
    <property type="term" value="P:branched-chain amino acid biosynthetic process"/>
    <property type="evidence" value="ECO:0007669"/>
    <property type="project" value="InterPro"/>
</dbReference>
<feature type="region of interest" description="Disordered" evidence="5">
    <location>
        <begin position="322"/>
        <end position="359"/>
    </location>
</feature>
<dbReference type="InterPro" id="IPR006509">
    <property type="entry name" value="RBM39_SF"/>
</dbReference>
<dbReference type="PROSITE" id="PS50102">
    <property type="entry name" value="RRM"/>
    <property type="match status" value="3"/>
</dbReference>
<dbReference type="InterPro" id="IPR035979">
    <property type="entry name" value="RBD_domain_sf"/>
</dbReference>
<protein>
    <recommendedName>
        <fullName evidence="10">Alpha-keto-beta-hydroxylacyl reductoisomerase</fullName>
    </recommendedName>
</protein>
<dbReference type="CDD" id="cd12284">
    <property type="entry name" value="RRM2_RBM23_RBM39"/>
    <property type="match status" value="1"/>
</dbReference>
<evidence type="ECO:0000313" key="9">
    <source>
        <dbReference type="Proteomes" id="UP000186601"/>
    </source>
</evidence>
<dbReference type="AlphaFoldDB" id="A0A2R6S5X3"/>
<dbReference type="InterPro" id="IPR000504">
    <property type="entry name" value="RRM_dom"/>
</dbReference>
<comment type="caution">
    <text evidence="8">The sequence shown here is derived from an EMBL/GenBank/DDBJ whole genome shotgun (WGS) entry which is preliminary data.</text>
</comment>
<dbReference type="Gene3D" id="3.40.50.720">
    <property type="entry name" value="NAD(P)-binding Rossmann-like Domain"/>
    <property type="match status" value="1"/>
</dbReference>
<evidence type="ECO:0000256" key="1">
    <source>
        <dbReference type="ARBA" id="ARBA00022553"/>
    </source>
</evidence>
<dbReference type="Pfam" id="PF07991">
    <property type="entry name" value="KARI_N"/>
    <property type="match status" value="1"/>
</dbReference>
<dbReference type="EMBL" id="MLYV02000033">
    <property type="protein sequence ID" value="PSS37662.1"/>
    <property type="molecule type" value="Genomic_DNA"/>
</dbReference>
<dbReference type="InterPro" id="IPR000506">
    <property type="entry name" value="KARI_C"/>
</dbReference>
<reference evidence="8 9" key="1">
    <citation type="submission" date="2018-02" db="EMBL/GenBank/DDBJ databases">
        <title>Genome sequence of the basidiomycete white-rot fungus Phlebia centrifuga.</title>
        <authorList>
            <person name="Granchi Z."/>
            <person name="Peng M."/>
            <person name="de Vries R.P."/>
            <person name="Hilden K."/>
            <person name="Makela M.R."/>
            <person name="Grigoriev I."/>
            <person name="Riley R."/>
        </authorList>
    </citation>
    <scope>NUCLEOTIDE SEQUENCE [LARGE SCALE GENOMIC DNA]</scope>
    <source>
        <strain evidence="8 9">FBCC195</strain>
    </source>
</reference>
<keyword evidence="3 4" id="KW-0694">RNA-binding</keyword>